<proteinExistence type="inferred from homology"/>
<dbReference type="PRINTS" id="PR00395">
    <property type="entry name" value="RIBOSOMALS2"/>
</dbReference>
<evidence type="ECO:0000313" key="4">
    <source>
        <dbReference type="EMBL" id="GAG26894.1"/>
    </source>
</evidence>
<sequence>MKELLETGVHFGHRTRKWNPKMARYIFTERKGIHIIDLEQTVDLFKMAYFHVRDRVGADGEILFVGTKKQVQSTIVEEAQRCGAHYVDRRWLGGTLTNFGTIKQSIERMK</sequence>
<dbReference type="CDD" id="cd01425">
    <property type="entry name" value="RPS2"/>
    <property type="match status" value="1"/>
</dbReference>
<dbReference type="PANTHER" id="PTHR12534:SF0">
    <property type="entry name" value="SMALL RIBOSOMAL SUBUNIT PROTEIN US2M"/>
    <property type="match status" value="1"/>
</dbReference>
<dbReference type="AlphaFoldDB" id="X0W7G9"/>
<dbReference type="PROSITE" id="PS00962">
    <property type="entry name" value="RIBOSOMAL_S2_1"/>
    <property type="match status" value="1"/>
</dbReference>
<dbReference type="InterPro" id="IPR001865">
    <property type="entry name" value="Ribosomal_uS2"/>
</dbReference>
<dbReference type="InterPro" id="IPR005706">
    <property type="entry name" value="Ribosomal_uS2_bac/mit/plastid"/>
</dbReference>
<dbReference type="EMBL" id="BARS01036216">
    <property type="protein sequence ID" value="GAG26894.1"/>
    <property type="molecule type" value="Genomic_DNA"/>
</dbReference>
<protein>
    <recommendedName>
        <fullName evidence="5">30S ribosomal protein S2</fullName>
    </recommendedName>
</protein>
<dbReference type="GO" id="GO:0006412">
    <property type="term" value="P:translation"/>
    <property type="evidence" value="ECO:0007669"/>
    <property type="project" value="InterPro"/>
</dbReference>
<comment type="similarity">
    <text evidence="1">Belongs to the universal ribosomal protein uS2 family.</text>
</comment>
<dbReference type="SUPFAM" id="SSF52313">
    <property type="entry name" value="Ribosomal protein S2"/>
    <property type="match status" value="1"/>
</dbReference>
<gene>
    <name evidence="4" type="ORF">S01H1_55696</name>
</gene>
<dbReference type="InterPro" id="IPR018130">
    <property type="entry name" value="Ribosomal_uS2_CS"/>
</dbReference>
<keyword evidence="3" id="KW-0687">Ribonucleoprotein</keyword>
<dbReference type="InterPro" id="IPR023591">
    <property type="entry name" value="Ribosomal_uS2_flav_dom_sf"/>
</dbReference>
<dbReference type="GO" id="GO:0003735">
    <property type="term" value="F:structural constituent of ribosome"/>
    <property type="evidence" value="ECO:0007669"/>
    <property type="project" value="InterPro"/>
</dbReference>
<evidence type="ECO:0000256" key="3">
    <source>
        <dbReference type="ARBA" id="ARBA00023274"/>
    </source>
</evidence>
<feature type="non-terminal residue" evidence="4">
    <location>
        <position position="110"/>
    </location>
</feature>
<organism evidence="4">
    <name type="scientific">marine sediment metagenome</name>
    <dbReference type="NCBI Taxonomy" id="412755"/>
    <lineage>
        <taxon>unclassified sequences</taxon>
        <taxon>metagenomes</taxon>
        <taxon>ecological metagenomes</taxon>
    </lineage>
</organism>
<evidence type="ECO:0000256" key="2">
    <source>
        <dbReference type="ARBA" id="ARBA00022980"/>
    </source>
</evidence>
<dbReference type="Pfam" id="PF00318">
    <property type="entry name" value="Ribosomal_S2"/>
    <property type="match status" value="1"/>
</dbReference>
<dbReference type="NCBIfam" id="TIGR01011">
    <property type="entry name" value="rpsB_bact"/>
    <property type="match status" value="1"/>
</dbReference>
<dbReference type="GO" id="GO:0022627">
    <property type="term" value="C:cytosolic small ribosomal subunit"/>
    <property type="evidence" value="ECO:0007669"/>
    <property type="project" value="TreeGrafter"/>
</dbReference>
<evidence type="ECO:0008006" key="5">
    <source>
        <dbReference type="Google" id="ProtNLM"/>
    </source>
</evidence>
<accession>X0W7G9</accession>
<dbReference type="Gene3D" id="3.40.50.10490">
    <property type="entry name" value="Glucose-6-phosphate isomerase like protein, domain 1"/>
    <property type="match status" value="1"/>
</dbReference>
<name>X0W7G9_9ZZZZ</name>
<keyword evidence="2" id="KW-0689">Ribosomal protein</keyword>
<comment type="caution">
    <text evidence="4">The sequence shown here is derived from an EMBL/GenBank/DDBJ whole genome shotgun (WGS) entry which is preliminary data.</text>
</comment>
<dbReference type="PANTHER" id="PTHR12534">
    <property type="entry name" value="30S RIBOSOMAL PROTEIN S2 PROKARYOTIC AND ORGANELLAR"/>
    <property type="match status" value="1"/>
</dbReference>
<reference evidence="4" key="1">
    <citation type="journal article" date="2014" name="Front. Microbiol.">
        <title>High frequency of phylogenetically diverse reductive dehalogenase-homologous genes in deep subseafloor sedimentary metagenomes.</title>
        <authorList>
            <person name="Kawai M."/>
            <person name="Futagami T."/>
            <person name="Toyoda A."/>
            <person name="Takaki Y."/>
            <person name="Nishi S."/>
            <person name="Hori S."/>
            <person name="Arai W."/>
            <person name="Tsubouchi T."/>
            <person name="Morono Y."/>
            <person name="Uchiyama I."/>
            <person name="Ito T."/>
            <person name="Fujiyama A."/>
            <person name="Inagaki F."/>
            <person name="Takami H."/>
        </authorList>
    </citation>
    <scope>NUCLEOTIDE SEQUENCE</scope>
    <source>
        <strain evidence="4">Expedition CK06-06</strain>
    </source>
</reference>
<evidence type="ECO:0000256" key="1">
    <source>
        <dbReference type="ARBA" id="ARBA00006242"/>
    </source>
</evidence>